<evidence type="ECO:0000256" key="1">
    <source>
        <dbReference type="SAM" id="MobiDB-lite"/>
    </source>
</evidence>
<feature type="compositionally biased region" description="Basic and acidic residues" evidence="1">
    <location>
        <begin position="83"/>
        <end position="110"/>
    </location>
</feature>
<comment type="caution">
    <text evidence="2">The sequence shown here is derived from an EMBL/GenBank/DDBJ whole genome shotgun (WGS) entry which is preliminary data.</text>
</comment>
<reference evidence="2 3" key="1">
    <citation type="journal article" date="2020" name="ISME J.">
        <title>Uncovering the hidden diversity of litter-decomposition mechanisms in mushroom-forming fungi.</title>
        <authorList>
            <person name="Floudas D."/>
            <person name="Bentzer J."/>
            <person name="Ahren D."/>
            <person name="Johansson T."/>
            <person name="Persson P."/>
            <person name="Tunlid A."/>
        </authorList>
    </citation>
    <scope>NUCLEOTIDE SEQUENCE [LARGE SCALE GENOMIC DNA]</scope>
    <source>
        <strain evidence="2 3">CBS 406.79</strain>
    </source>
</reference>
<dbReference type="EMBL" id="JAACJN010000009">
    <property type="protein sequence ID" value="KAF5391578.1"/>
    <property type="molecule type" value="Genomic_DNA"/>
</dbReference>
<feature type="region of interest" description="Disordered" evidence="1">
    <location>
        <begin position="69"/>
        <end position="211"/>
    </location>
</feature>
<gene>
    <name evidence="2" type="ORF">D9757_002520</name>
</gene>
<evidence type="ECO:0000313" key="2">
    <source>
        <dbReference type="EMBL" id="KAF5391578.1"/>
    </source>
</evidence>
<feature type="compositionally biased region" description="Low complexity" evidence="1">
    <location>
        <begin position="170"/>
        <end position="188"/>
    </location>
</feature>
<dbReference type="AlphaFoldDB" id="A0A8H5HY45"/>
<name>A0A8H5HY45_9AGAR</name>
<dbReference type="OrthoDB" id="2621733at2759"/>
<evidence type="ECO:0000313" key="3">
    <source>
        <dbReference type="Proteomes" id="UP000518752"/>
    </source>
</evidence>
<dbReference type="Proteomes" id="UP000518752">
    <property type="component" value="Unassembled WGS sequence"/>
</dbReference>
<accession>A0A8H5HY45</accession>
<keyword evidence="3" id="KW-1185">Reference proteome</keyword>
<feature type="region of interest" description="Disordered" evidence="1">
    <location>
        <begin position="236"/>
        <end position="275"/>
    </location>
</feature>
<proteinExistence type="predicted"/>
<protein>
    <submittedName>
        <fullName evidence="2">Uncharacterized protein</fullName>
    </submittedName>
</protein>
<organism evidence="2 3">
    <name type="scientific">Collybiopsis confluens</name>
    <dbReference type="NCBI Taxonomy" id="2823264"/>
    <lineage>
        <taxon>Eukaryota</taxon>
        <taxon>Fungi</taxon>
        <taxon>Dikarya</taxon>
        <taxon>Basidiomycota</taxon>
        <taxon>Agaricomycotina</taxon>
        <taxon>Agaricomycetes</taxon>
        <taxon>Agaricomycetidae</taxon>
        <taxon>Agaricales</taxon>
        <taxon>Marasmiineae</taxon>
        <taxon>Omphalotaceae</taxon>
        <taxon>Collybiopsis</taxon>
    </lineage>
</organism>
<sequence length="309" mass="34743">MLFGKPKLPINWPSPLHNKCSRNGCMYPNLPQYAPGTYTCVGCARGTYVVTTQMAAEADAQARRAYEFREQNRRKHQAIQTANERKRQERDYTRYQREDKTTTRREKWSDRPGSPLGRSPATKRPGSPVARPPLQSTLAVLSPPPPIIAPQQSSSKPKSHHKQLKPPKPLKVSTSKSTPSRPKSPKFTVPRPLSPRNVFAALRGGSPEPPPWYPPGYVPPKRHELNYQPKIKPMCGRNCPIHSMPKEEKPKGPARPPRPPTISLSIHSRDSREEVPVPIMTDASYYAAQAQLAFRGYMPRTIPEHGGTF</sequence>